<dbReference type="InterPro" id="IPR013783">
    <property type="entry name" value="Ig-like_fold"/>
</dbReference>
<dbReference type="RefSeq" id="WP_302042796.1">
    <property type="nucleotide sequence ID" value="NZ_JAUKPO010000173.1"/>
</dbReference>
<accession>A0ABT8RJK6</accession>
<sequence length="312" mass="33445">TKLNYVIIDPASTSPDTTSPVVAVRLTGNLQSAGVYRNQVSLSLEGSDSGGSGLALLEYSINNGVFTPYTSPVLINTPGAYSVQARATDGSNNQTLSSVTSFSVIAAGLNNTHMVVENLDKFPANDHLVFSKIQIPWRRTGTPYNQNHDSVMVKVTNKGTAALVINSMNFTNSGRWKLVAIGKKAFDAATMLPLTINPNKSDTLTIQFVAMDEATVPKVLHDTLYLTSNDDKFPTRKIMLHGMFQYQGEGSHEPNASEIIDAFGFKSNPGFGDRDGTNLGSSKMPGTNDEVISSFFVKADAGKPVSVIQMAA</sequence>
<feature type="non-terminal residue" evidence="1">
    <location>
        <position position="1"/>
    </location>
</feature>
<dbReference type="NCBIfam" id="NF047446">
    <property type="entry name" value="barrel_OmpL47"/>
    <property type="match status" value="1"/>
</dbReference>
<dbReference type="Gene3D" id="2.60.40.10">
    <property type="entry name" value="Immunoglobulins"/>
    <property type="match status" value="1"/>
</dbReference>
<evidence type="ECO:0000313" key="2">
    <source>
        <dbReference type="Proteomes" id="UP001168528"/>
    </source>
</evidence>
<reference evidence="1" key="1">
    <citation type="submission" date="2023-07" db="EMBL/GenBank/DDBJ databases">
        <title>The genome sequence of Rhodocytophaga aerolata KACC 12507.</title>
        <authorList>
            <person name="Zhang X."/>
        </authorList>
    </citation>
    <scope>NUCLEOTIDE SEQUENCE</scope>
    <source>
        <strain evidence="1">KACC 12507</strain>
    </source>
</reference>
<evidence type="ECO:0000313" key="1">
    <source>
        <dbReference type="EMBL" id="MDO1452006.1"/>
    </source>
</evidence>
<dbReference type="InterPro" id="IPR058094">
    <property type="entry name" value="Ig-like_OmpL47-like"/>
</dbReference>
<feature type="non-terminal residue" evidence="1">
    <location>
        <position position="312"/>
    </location>
</feature>
<organism evidence="1 2">
    <name type="scientific">Rhodocytophaga aerolata</name>
    <dbReference type="NCBI Taxonomy" id="455078"/>
    <lineage>
        <taxon>Bacteria</taxon>
        <taxon>Pseudomonadati</taxon>
        <taxon>Bacteroidota</taxon>
        <taxon>Cytophagia</taxon>
        <taxon>Cytophagales</taxon>
        <taxon>Rhodocytophagaceae</taxon>
        <taxon>Rhodocytophaga</taxon>
    </lineage>
</organism>
<proteinExistence type="predicted"/>
<name>A0ABT8RJK6_9BACT</name>
<dbReference type="Proteomes" id="UP001168528">
    <property type="component" value="Unassembled WGS sequence"/>
</dbReference>
<dbReference type="EMBL" id="JAUKPO010000173">
    <property type="protein sequence ID" value="MDO1452006.1"/>
    <property type="molecule type" value="Genomic_DNA"/>
</dbReference>
<gene>
    <name evidence="1" type="ORF">Q0590_37400</name>
</gene>
<comment type="caution">
    <text evidence="1">The sequence shown here is derived from an EMBL/GenBank/DDBJ whole genome shotgun (WGS) entry which is preliminary data.</text>
</comment>
<protein>
    <submittedName>
        <fullName evidence="1">Uncharacterized protein</fullName>
    </submittedName>
</protein>
<keyword evidence="2" id="KW-1185">Reference proteome</keyword>